<reference evidence="1" key="1">
    <citation type="journal article" date="2020" name="Nature">
        <title>Giant virus diversity and host interactions through global metagenomics.</title>
        <authorList>
            <person name="Schulz F."/>
            <person name="Roux S."/>
            <person name="Paez-Espino D."/>
            <person name="Jungbluth S."/>
            <person name="Walsh D.A."/>
            <person name="Denef V.J."/>
            <person name="McMahon K.D."/>
            <person name="Konstantinidis K.T."/>
            <person name="Eloe-Fadrosh E.A."/>
            <person name="Kyrpides N.C."/>
            <person name="Woyke T."/>
        </authorList>
    </citation>
    <scope>NUCLEOTIDE SEQUENCE</scope>
    <source>
        <strain evidence="1">GVMAG-M-3300023184-16</strain>
    </source>
</reference>
<evidence type="ECO:0000313" key="1">
    <source>
        <dbReference type="EMBL" id="QHT84009.1"/>
    </source>
</evidence>
<name>A0A6C0HTY6_9ZZZZ</name>
<accession>A0A6C0HTY6</accession>
<dbReference type="EMBL" id="MN740015">
    <property type="protein sequence ID" value="QHT84009.1"/>
    <property type="molecule type" value="Genomic_DNA"/>
</dbReference>
<organism evidence="1">
    <name type="scientific">viral metagenome</name>
    <dbReference type="NCBI Taxonomy" id="1070528"/>
    <lineage>
        <taxon>unclassified sequences</taxon>
        <taxon>metagenomes</taxon>
        <taxon>organismal metagenomes</taxon>
    </lineage>
</organism>
<protein>
    <submittedName>
        <fullName evidence="1">Uncharacterized protein</fullName>
    </submittedName>
</protein>
<sequence>MKLEEATAENTYELLLTGKFFRAKLLGKNKTNKSYTVIAIEYDVDTVYKVYTFGEGCSTKNEGDIFYVKFGNPIYTDMGLSRIYRYALCDKHGITEKQYTEDFFTVNCENYF</sequence>
<dbReference type="AlphaFoldDB" id="A0A6C0HTY6"/>
<proteinExistence type="predicted"/>